<dbReference type="PROSITE" id="PS51273">
    <property type="entry name" value="GATASE_TYPE_1"/>
    <property type="match status" value="1"/>
</dbReference>
<reference evidence="12 13" key="1">
    <citation type="submission" date="2021-02" db="EMBL/GenBank/DDBJ databases">
        <authorList>
            <person name="Han P."/>
        </authorList>
    </citation>
    <scope>NUCLEOTIDE SEQUENCE [LARGE SCALE GENOMIC DNA]</scope>
    <source>
        <strain evidence="12">Candidatus Nitrospira sp. ZN2</strain>
    </source>
</reference>
<dbReference type="InterPro" id="IPR004739">
    <property type="entry name" value="GMP_synth_GATase"/>
</dbReference>
<proteinExistence type="inferred from homology"/>
<comment type="function">
    <text evidence="1 9">Catalyzes the synthesis of GMP from XMP.</text>
</comment>
<evidence type="ECO:0000256" key="4">
    <source>
        <dbReference type="ARBA" id="ARBA00022741"/>
    </source>
</evidence>
<evidence type="ECO:0000256" key="6">
    <source>
        <dbReference type="ARBA" id="ARBA00022755"/>
    </source>
</evidence>
<dbReference type="SUPFAM" id="SSF54810">
    <property type="entry name" value="GMP synthetase C-terminal dimerisation domain"/>
    <property type="match status" value="1"/>
</dbReference>
<feature type="active site" evidence="9">
    <location>
        <position position="175"/>
    </location>
</feature>
<dbReference type="InterPro" id="IPR014729">
    <property type="entry name" value="Rossmann-like_a/b/a_fold"/>
</dbReference>
<sequence length="518" mass="58030">MELWHDRILVLDFGSQYTQLIARRIREAQVYSQILPCTVSLATILAYRPKGIVLSGGPSSVYDKKSPKVPKELFDQGIPILGICYGMQLVTHLQGGDVERAQHREFGRAELRLDDRSDLFKGIGTNGSTIVWMSHGDRIERMPPGFRSIAHTDNSPIAAMKRHDAKQRIYCLQFHPEVAHTTEGATMLKNFVYDICGCQPTWTMRSYVDTAVEQIRQQVGTERVICALSGGVDSSVAAALTHRAVGDQLTCIFVDNGVLRAGERDQVEKTFASQLHLNMRVLDRSSQFLTALKSVTDPERKRKIIGRLFIKNFETESKKFKGVKYLVQGTLYPDVIESVSFKGPSATIKTHHNVGGLPTRMKLKLVEPLRELFKDEVRVLGQELGLPEDIIWRQPFPGPGLAIRVLGTVTKERLAILRGAETIVDQEIRAAGLYREIWQAFAVLLPIRTVGVMGDQRTYEHVIAIRAVTSLDGMTADWAKIPNEVLGKMSSRIINEVKGVNRVVYDISSKPPSTIEWE</sequence>
<evidence type="ECO:0000256" key="2">
    <source>
        <dbReference type="ARBA" id="ARBA00005153"/>
    </source>
</evidence>
<dbReference type="RefSeq" id="WP_213041882.1">
    <property type="nucleotide sequence ID" value="NZ_CAJNBJ010000003.1"/>
</dbReference>
<dbReference type="Gene3D" id="3.40.50.620">
    <property type="entry name" value="HUPs"/>
    <property type="match status" value="1"/>
</dbReference>
<dbReference type="PRINTS" id="PR00097">
    <property type="entry name" value="ANTSNTHASEII"/>
</dbReference>
<keyword evidence="6 9" id="KW-0658">Purine biosynthesis</keyword>
<keyword evidence="5 9" id="KW-0332">GMP biosynthesis</keyword>
<evidence type="ECO:0000256" key="5">
    <source>
        <dbReference type="ARBA" id="ARBA00022749"/>
    </source>
</evidence>
<keyword evidence="3 9" id="KW-0436">Ligase</keyword>
<dbReference type="Pfam" id="PF02540">
    <property type="entry name" value="NAD_synthase"/>
    <property type="match status" value="1"/>
</dbReference>
<keyword evidence="4 9" id="KW-0547">Nucleotide-binding</keyword>
<comment type="subunit">
    <text evidence="9">Homodimer.</text>
</comment>
<name>A0ABN7L8W7_9BACT</name>
<dbReference type="PANTHER" id="PTHR11922">
    <property type="entry name" value="GMP SYNTHASE-RELATED"/>
    <property type="match status" value="1"/>
</dbReference>
<dbReference type="PANTHER" id="PTHR11922:SF2">
    <property type="entry name" value="GMP SYNTHASE [GLUTAMINE-HYDROLYZING]"/>
    <property type="match status" value="1"/>
</dbReference>
<dbReference type="NCBIfam" id="TIGR00888">
    <property type="entry name" value="guaA_Nterm"/>
    <property type="match status" value="1"/>
</dbReference>
<dbReference type="InterPro" id="IPR025777">
    <property type="entry name" value="GMPS_ATP_PPase_dom"/>
</dbReference>
<dbReference type="InterPro" id="IPR029062">
    <property type="entry name" value="Class_I_gatase-like"/>
</dbReference>
<dbReference type="SUPFAM" id="SSF52402">
    <property type="entry name" value="Adenine nucleotide alpha hydrolases-like"/>
    <property type="match status" value="1"/>
</dbReference>
<dbReference type="NCBIfam" id="NF000848">
    <property type="entry name" value="PRK00074.1"/>
    <property type="match status" value="1"/>
</dbReference>
<feature type="active site" description="Nucleophile" evidence="9">
    <location>
        <position position="84"/>
    </location>
</feature>
<comment type="caution">
    <text evidence="12">The sequence shown here is derived from an EMBL/GenBank/DDBJ whole genome shotgun (WGS) entry which is preliminary data.</text>
</comment>
<dbReference type="Gene3D" id="3.30.300.10">
    <property type="match status" value="1"/>
</dbReference>
<evidence type="ECO:0000256" key="8">
    <source>
        <dbReference type="ARBA" id="ARBA00022962"/>
    </source>
</evidence>
<keyword evidence="13" id="KW-1185">Reference proteome</keyword>
<dbReference type="HAMAP" id="MF_00344">
    <property type="entry name" value="GMP_synthase"/>
    <property type="match status" value="1"/>
</dbReference>
<dbReference type="Pfam" id="PF00958">
    <property type="entry name" value="GMP_synt_C"/>
    <property type="match status" value="1"/>
</dbReference>
<dbReference type="InterPro" id="IPR022310">
    <property type="entry name" value="NAD/GMP_synthase"/>
</dbReference>
<dbReference type="PRINTS" id="PR00099">
    <property type="entry name" value="CPSGATASE"/>
</dbReference>
<dbReference type="GO" id="GO:0003922">
    <property type="term" value="F:GMP synthase (glutamine-hydrolyzing) activity"/>
    <property type="evidence" value="ECO:0007669"/>
    <property type="project" value="UniProtKB-EC"/>
</dbReference>
<evidence type="ECO:0000256" key="1">
    <source>
        <dbReference type="ARBA" id="ARBA00002332"/>
    </source>
</evidence>
<dbReference type="Proteomes" id="UP000675880">
    <property type="component" value="Unassembled WGS sequence"/>
</dbReference>
<evidence type="ECO:0000256" key="7">
    <source>
        <dbReference type="ARBA" id="ARBA00022840"/>
    </source>
</evidence>
<dbReference type="Gene3D" id="3.40.50.880">
    <property type="match status" value="1"/>
</dbReference>
<accession>A0ABN7L8W7</accession>
<protein>
    <recommendedName>
        <fullName evidence="9">GMP synthase [glutamine-hydrolyzing]</fullName>
        <ecNumber evidence="9">6.3.5.2</ecNumber>
    </recommendedName>
    <alternativeName>
        <fullName evidence="9">GMP synthetase</fullName>
    </alternativeName>
    <alternativeName>
        <fullName evidence="9">Glutamine amidotransferase</fullName>
    </alternativeName>
</protein>
<comment type="catalytic activity">
    <reaction evidence="9">
        <text>XMP + L-glutamine + ATP + H2O = GMP + L-glutamate + AMP + diphosphate + 2 H(+)</text>
        <dbReference type="Rhea" id="RHEA:11680"/>
        <dbReference type="ChEBI" id="CHEBI:15377"/>
        <dbReference type="ChEBI" id="CHEBI:15378"/>
        <dbReference type="ChEBI" id="CHEBI:29985"/>
        <dbReference type="ChEBI" id="CHEBI:30616"/>
        <dbReference type="ChEBI" id="CHEBI:33019"/>
        <dbReference type="ChEBI" id="CHEBI:57464"/>
        <dbReference type="ChEBI" id="CHEBI:58115"/>
        <dbReference type="ChEBI" id="CHEBI:58359"/>
        <dbReference type="ChEBI" id="CHEBI:456215"/>
        <dbReference type="EC" id="6.3.5.2"/>
    </reaction>
</comment>
<dbReference type="InterPro" id="IPR022955">
    <property type="entry name" value="GMP_synthase"/>
</dbReference>
<keyword evidence="8 9" id="KW-0315">Glutamine amidotransferase</keyword>
<dbReference type="NCBIfam" id="TIGR00884">
    <property type="entry name" value="guaA_Cterm"/>
    <property type="match status" value="1"/>
</dbReference>
<keyword evidence="7 9" id="KW-0067">ATP-binding</keyword>
<evidence type="ECO:0000256" key="3">
    <source>
        <dbReference type="ARBA" id="ARBA00022598"/>
    </source>
</evidence>
<gene>
    <name evidence="9 12" type="primary">guaA</name>
    <name evidence="12" type="ORF">NSPZN2_110049</name>
</gene>
<evidence type="ECO:0000313" key="12">
    <source>
        <dbReference type="EMBL" id="CAE6736897.1"/>
    </source>
</evidence>
<feature type="binding site" evidence="10">
    <location>
        <begin position="229"/>
        <end position="235"/>
    </location>
    <ligand>
        <name>ATP</name>
        <dbReference type="ChEBI" id="CHEBI:30616"/>
    </ligand>
</feature>
<dbReference type="CDD" id="cd01742">
    <property type="entry name" value="GATase1_GMP_Synthase"/>
    <property type="match status" value="1"/>
</dbReference>
<dbReference type="CDD" id="cd01997">
    <property type="entry name" value="GMP_synthase_C"/>
    <property type="match status" value="1"/>
</dbReference>
<dbReference type="InterPro" id="IPR001674">
    <property type="entry name" value="GMP_synth_C"/>
</dbReference>
<feature type="domain" description="GMPS ATP-PPase" evidence="11">
    <location>
        <begin position="202"/>
        <end position="393"/>
    </location>
</feature>
<organism evidence="12 13">
    <name type="scientific">Nitrospira defluvii</name>
    <dbReference type="NCBI Taxonomy" id="330214"/>
    <lineage>
        <taxon>Bacteria</taxon>
        <taxon>Pseudomonadati</taxon>
        <taxon>Nitrospirota</taxon>
        <taxon>Nitrospiria</taxon>
        <taxon>Nitrospirales</taxon>
        <taxon>Nitrospiraceae</taxon>
        <taxon>Nitrospira</taxon>
    </lineage>
</organism>
<comment type="pathway">
    <text evidence="2 9">Purine metabolism; GMP biosynthesis; GMP from XMP (L-Gln route): step 1/1.</text>
</comment>
<evidence type="ECO:0000256" key="9">
    <source>
        <dbReference type="HAMAP-Rule" id="MF_00344"/>
    </source>
</evidence>
<dbReference type="Pfam" id="PF00117">
    <property type="entry name" value="GATase"/>
    <property type="match status" value="1"/>
</dbReference>
<evidence type="ECO:0000313" key="13">
    <source>
        <dbReference type="Proteomes" id="UP000675880"/>
    </source>
</evidence>
<dbReference type="SUPFAM" id="SSF52317">
    <property type="entry name" value="Class I glutamine amidotransferase-like"/>
    <property type="match status" value="1"/>
</dbReference>
<feature type="active site" evidence="9">
    <location>
        <position position="177"/>
    </location>
</feature>
<dbReference type="InterPro" id="IPR017926">
    <property type="entry name" value="GATASE"/>
</dbReference>
<dbReference type="EC" id="6.3.5.2" evidence="9"/>
<dbReference type="EMBL" id="CAJNBJ010000003">
    <property type="protein sequence ID" value="CAE6736897.1"/>
    <property type="molecule type" value="Genomic_DNA"/>
</dbReference>
<evidence type="ECO:0000256" key="10">
    <source>
        <dbReference type="PROSITE-ProRule" id="PRU00886"/>
    </source>
</evidence>
<dbReference type="PRINTS" id="PR00096">
    <property type="entry name" value="GATASE"/>
</dbReference>
<dbReference type="PROSITE" id="PS51553">
    <property type="entry name" value="GMPS_ATP_PPASE"/>
    <property type="match status" value="1"/>
</dbReference>
<evidence type="ECO:0000259" key="11">
    <source>
        <dbReference type="PROSITE" id="PS51553"/>
    </source>
</evidence>